<feature type="transmembrane region" description="Helical" evidence="9">
    <location>
        <begin position="50"/>
        <end position="75"/>
    </location>
</feature>
<feature type="transmembrane region" description="Helical" evidence="9">
    <location>
        <begin position="270"/>
        <end position="297"/>
    </location>
</feature>
<reference evidence="10 11" key="1">
    <citation type="submission" date="2019-03" db="EMBL/GenBank/DDBJ databases">
        <title>Genomic Encyclopedia of Type Strains, Phase IV (KMG-IV): sequencing the most valuable type-strain genomes for metagenomic binning, comparative biology and taxonomic classification.</title>
        <authorList>
            <person name="Goeker M."/>
        </authorList>
    </citation>
    <scope>NUCLEOTIDE SEQUENCE [LARGE SCALE GENOMIC DNA]</scope>
    <source>
        <strain evidence="10 11">DSM 25903</strain>
    </source>
</reference>
<dbReference type="InterPro" id="IPR052157">
    <property type="entry name" value="BCAA_transport_permease"/>
</dbReference>
<dbReference type="AlphaFoldDB" id="A0A4R7C5V6"/>
<feature type="transmembrane region" description="Helical" evidence="9">
    <location>
        <begin position="183"/>
        <end position="207"/>
    </location>
</feature>
<evidence type="ECO:0000256" key="2">
    <source>
        <dbReference type="ARBA" id="ARBA00022448"/>
    </source>
</evidence>
<keyword evidence="7 9" id="KW-0472">Membrane</keyword>
<keyword evidence="4 9" id="KW-0812">Transmembrane</keyword>
<evidence type="ECO:0000256" key="7">
    <source>
        <dbReference type="ARBA" id="ARBA00023136"/>
    </source>
</evidence>
<evidence type="ECO:0000313" key="11">
    <source>
        <dbReference type="Proteomes" id="UP000295122"/>
    </source>
</evidence>
<evidence type="ECO:0000313" key="10">
    <source>
        <dbReference type="EMBL" id="TDR93282.1"/>
    </source>
</evidence>
<dbReference type="Pfam" id="PF02653">
    <property type="entry name" value="BPD_transp_2"/>
    <property type="match status" value="1"/>
</dbReference>
<feature type="transmembrane region" description="Helical" evidence="9">
    <location>
        <begin position="227"/>
        <end position="249"/>
    </location>
</feature>
<keyword evidence="11" id="KW-1185">Reference proteome</keyword>
<dbReference type="PANTHER" id="PTHR11795">
    <property type="entry name" value="BRANCHED-CHAIN AMINO ACID TRANSPORT SYSTEM PERMEASE PROTEIN LIVH"/>
    <property type="match status" value="1"/>
</dbReference>
<evidence type="ECO:0000256" key="6">
    <source>
        <dbReference type="ARBA" id="ARBA00022989"/>
    </source>
</evidence>
<organism evidence="10 11">
    <name type="scientific">Enterovirga rhinocerotis</name>
    <dbReference type="NCBI Taxonomy" id="1339210"/>
    <lineage>
        <taxon>Bacteria</taxon>
        <taxon>Pseudomonadati</taxon>
        <taxon>Pseudomonadota</taxon>
        <taxon>Alphaproteobacteria</taxon>
        <taxon>Hyphomicrobiales</taxon>
        <taxon>Methylobacteriaceae</taxon>
        <taxon>Enterovirga</taxon>
    </lineage>
</organism>
<dbReference type="GO" id="GO:0022857">
    <property type="term" value="F:transmembrane transporter activity"/>
    <property type="evidence" value="ECO:0007669"/>
    <property type="project" value="InterPro"/>
</dbReference>
<keyword evidence="5" id="KW-0029">Amino-acid transport</keyword>
<keyword evidence="3" id="KW-1003">Cell membrane</keyword>
<protein>
    <submittedName>
        <fullName evidence="10">Amino acid/amide ABC transporter membrane protein 1 (HAAT family)</fullName>
    </submittedName>
</protein>
<proteinExistence type="inferred from homology"/>
<dbReference type="InterPro" id="IPR001851">
    <property type="entry name" value="ABC_transp_permease"/>
</dbReference>
<evidence type="ECO:0000256" key="1">
    <source>
        <dbReference type="ARBA" id="ARBA00004651"/>
    </source>
</evidence>
<evidence type="ECO:0000256" key="4">
    <source>
        <dbReference type="ARBA" id="ARBA00022692"/>
    </source>
</evidence>
<dbReference type="CDD" id="cd06582">
    <property type="entry name" value="TM_PBP1_LivH_like"/>
    <property type="match status" value="1"/>
</dbReference>
<dbReference type="Proteomes" id="UP000295122">
    <property type="component" value="Unassembled WGS sequence"/>
</dbReference>
<feature type="transmembrane region" description="Helical" evidence="9">
    <location>
        <begin position="152"/>
        <end position="171"/>
    </location>
</feature>
<keyword evidence="6 9" id="KW-1133">Transmembrane helix</keyword>
<dbReference type="GO" id="GO:0005886">
    <property type="term" value="C:plasma membrane"/>
    <property type="evidence" value="ECO:0007669"/>
    <property type="project" value="UniProtKB-SubCell"/>
</dbReference>
<accession>A0A4R7C5V6</accession>
<comment type="similarity">
    <text evidence="8">Belongs to the binding-protein-dependent transport system permease family. LivHM subfamily.</text>
</comment>
<dbReference type="PANTHER" id="PTHR11795:SF450">
    <property type="entry name" value="ABC TRANSPORTER PERMEASE PROTEIN"/>
    <property type="match status" value="1"/>
</dbReference>
<feature type="transmembrane region" description="Helical" evidence="9">
    <location>
        <begin position="127"/>
        <end position="146"/>
    </location>
</feature>
<feature type="transmembrane region" description="Helical" evidence="9">
    <location>
        <begin position="354"/>
        <end position="374"/>
    </location>
</feature>
<feature type="transmembrane region" description="Helical" evidence="9">
    <location>
        <begin position="95"/>
        <end position="115"/>
    </location>
</feature>
<comment type="caution">
    <text evidence="10">The sequence shown here is derived from an EMBL/GenBank/DDBJ whole genome shotgun (WGS) entry which is preliminary data.</text>
</comment>
<name>A0A4R7C5V6_9HYPH</name>
<gene>
    <name evidence="10" type="ORF">EV668_0538</name>
</gene>
<evidence type="ECO:0000256" key="8">
    <source>
        <dbReference type="ARBA" id="ARBA00037998"/>
    </source>
</evidence>
<evidence type="ECO:0000256" key="3">
    <source>
        <dbReference type="ARBA" id="ARBA00022475"/>
    </source>
</evidence>
<dbReference type="EMBL" id="SNZR01000011">
    <property type="protein sequence ID" value="TDR93282.1"/>
    <property type="molecule type" value="Genomic_DNA"/>
</dbReference>
<dbReference type="GO" id="GO:0006865">
    <property type="term" value="P:amino acid transport"/>
    <property type="evidence" value="ECO:0007669"/>
    <property type="project" value="UniProtKB-KW"/>
</dbReference>
<keyword evidence="2" id="KW-0813">Transport</keyword>
<comment type="subcellular location">
    <subcellularLocation>
        <location evidence="1">Cell membrane</location>
        <topology evidence="1">Multi-pass membrane protein</topology>
    </subcellularLocation>
</comment>
<evidence type="ECO:0000256" key="5">
    <source>
        <dbReference type="ARBA" id="ARBA00022970"/>
    </source>
</evidence>
<sequence>MTLPPLRGHVGLRAEAGRGPSREVVPARVTGTALDLSISLILLQDGVVNAAIYALLALAMVLLFTVTRVIFVPIGEFVSFGALTLAALEAGHMPGTAWLLVLFGLAAAVATLWAERRNLTTRIWLKTLGETIVLPAAIVGLVLLLAPLKPPQAVQVALALLMTAPLGLYMYATVYRPIAEASVLVLLIVSVALHIALVGLGLVFFGAEGSRTTALSEASLALGDLVVSGQALSVLAVTAALIAGLYLFFERTLIGKALQATAVNRLGARLVGISPAFSGRFAFGLAALIGTLGGILISPLTTVYYDTGFIIGLKGFVAAIIGGLVSYPIAAAAAILVGVIESFASFFASELKEVIVFMIIVPILLIRSRGALVLEDEE</sequence>
<evidence type="ECO:0000256" key="9">
    <source>
        <dbReference type="SAM" id="Phobius"/>
    </source>
</evidence>